<dbReference type="EMBL" id="BPLF01000001">
    <property type="protein sequence ID" value="GIX61785.1"/>
    <property type="molecule type" value="Genomic_DNA"/>
</dbReference>
<name>A0AAV4LQN0_BABCB</name>
<dbReference type="InterPro" id="IPR002218">
    <property type="entry name" value="MnmG-rel"/>
</dbReference>
<evidence type="ECO:0000313" key="7">
    <source>
        <dbReference type="EMBL" id="GIX61785.1"/>
    </source>
</evidence>
<dbReference type="Proteomes" id="UP001497744">
    <property type="component" value="Unassembled WGS sequence"/>
</dbReference>
<proteinExistence type="inferred from homology"/>
<keyword evidence="8" id="KW-1185">Reference proteome</keyword>
<gene>
    <name evidence="7" type="ORF">BcabD6B2_12200</name>
</gene>
<evidence type="ECO:0000259" key="6">
    <source>
        <dbReference type="SMART" id="SM01228"/>
    </source>
</evidence>
<dbReference type="InterPro" id="IPR004416">
    <property type="entry name" value="MnmG"/>
</dbReference>
<evidence type="ECO:0000256" key="3">
    <source>
        <dbReference type="ARBA" id="ARBA00022630"/>
    </source>
</evidence>
<dbReference type="PRINTS" id="PR00411">
    <property type="entry name" value="PNDRDTASEI"/>
</dbReference>
<dbReference type="GeneID" id="94193268"/>
<feature type="signal peptide" evidence="5">
    <location>
        <begin position="1"/>
        <end position="18"/>
    </location>
</feature>
<dbReference type="GO" id="GO:0005737">
    <property type="term" value="C:cytoplasm"/>
    <property type="evidence" value="ECO:0007669"/>
    <property type="project" value="UniProtKB-ARBA"/>
</dbReference>
<dbReference type="Gene3D" id="3.50.50.60">
    <property type="entry name" value="FAD/NAD(P)-binding domain"/>
    <property type="match status" value="2"/>
</dbReference>
<dbReference type="Gene3D" id="1.10.150.570">
    <property type="entry name" value="GidA associated domain, C-terminal subdomain"/>
    <property type="match status" value="1"/>
</dbReference>
<dbReference type="GO" id="GO:0050660">
    <property type="term" value="F:flavin adenine dinucleotide binding"/>
    <property type="evidence" value="ECO:0007669"/>
    <property type="project" value="InterPro"/>
</dbReference>
<dbReference type="AlphaFoldDB" id="A0AAV4LQN0"/>
<protein>
    <submittedName>
        <fullName evidence="7">Glucose inhibited division protein</fullName>
    </submittedName>
</protein>
<dbReference type="GO" id="GO:0002098">
    <property type="term" value="P:tRNA wobble uridine modification"/>
    <property type="evidence" value="ECO:0007669"/>
    <property type="project" value="InterPro"/>
</dbReference>
<organism evidence="7 8">
    <name type="scientific">Babesia caballi</name>
    <dbReference type="NCBI Taxonomy" id="5871"/>
    <lineage>
        <taxon>Eukaryota</taxon>
        <taxon>Sar</taxon>
        <taxon>Alveolata</taxon>
        <taxon>Apicomplexa</taxon>
        <taxon>Aconoidasida</taxon>
        <taxon>Piroplasmida</taxon>
        <taxon>Babesiidae</taxon>
        <taxon>Babesia</taxon>
    </lineage>
</organism>
<dbReference type="InterPro" id="IPR047001">
    <property type="entry name" value="MnmG_C_subdom"/>
</dbReference>
<comment type="cofactor">
    <cofactor evidence="1">
        <name>FAD</name>
        <dbReference type="ChEBI" id="CHEBI:57692"/>
    </cofactor>
</comment>
<reference evidence="7 8" key="1">
    <citation type="submission" date="2021-06" db="EMBL/GenBank/DDBJ databases">
        <title>Genome sequence of Babesia caballi.</title>
        <authorList>
            <person name="Yamagishi J."/>
            <person name="Kidaka T."/>
            <person name="Ochi A."/>
        </authorList>
    </citation>
    <scope>NUCLEOTIDE SEQUENCE [LARGE SCALE GENOMIC DNA]</scope>
    <source>
        <strain evidence="7">USDA-D6B2</strain>
    </source>
</reference>
<evidence type="ECO:0000256" key="1">
    <source>
        <dbReference type="ARBA" id="ARBA00001974"/>
    </source>
</evidence>
<dbReference type="NCBIfam" id="TIGR00136">
    <property type="entry name" value="mnmG_gidA"/>
    <property type="match status" value="1"/>
</dbReference>
<dbReference type="InterPro" id="IPR040131">
    <property type="entry name" value="MnmG_N"/>
</dbReference>
<dbReference type="Pfam" id="PF01134">
    <property type="entry name" value="GIDA"/>
    <property type="match status" value="1"/>
</dbReference>
<dbReference type="FunFam" id="3.50.50.60:FF:000002">
    <property type="entry name" value="tRNA uridine 5-carboxymethylaminomethyl modification enzyme MnmG"/>
    <property type="match status" value="1"/>
</dbReference>
<dbReference type="PANTHER" id="PTHR11806:SF0">
    <property type="entry name" value="PROTEIN MTO1 HOMOLOG, MITOCHONDRIAL"/>
    <property type="match status" value="1"/>
</dbReference>
<evidence type="ECO:0000256" key="4">
    <source>
        <dbReference type="ARBA" id="ARBA00022827"/>
    </source>
</evidence>
<evidence type="ECO:0000256" key="5">
    <source>
        <dbReference type="SAM" id="SignalP"/>
    </source>
</evidence>
<comment type="caution">
    <text evidence="7">The sequence shown here is derived from an EMBL/GenBank/DDBJ whole genome shotgun (WGS) entry which is preliminary data.</text>
</comment>
<feature type="domain" description="tRNA uridine 5-carboxymethylaminomethyl modification enzyme C-terminal subdomain" evidence="6">
    <location>
        <begin position="619"/>
        <end position="692"/>
    </location>
</feature>
<comment type="similarity">
    <text evidence="2">Belongs to the MnmG family.</text>
</comment>
<evidence type="ECO:0000313" key="8">
    <source>
        <dbReference type="Proteomes" id="UP001497744"/>
    </source>
</evidence>
<dbReference type="SUPFAM" id="SSF51905">
    <property type="entry name" value="FAD/NAD(P)-binding domain"/>
    <property type="match status" value="1"/>
</dbReference>
<dbReference type="InterPro" id="IPR026904">
    <property type="entry name" value="MnmG_C"/>
</dbReference>
<dbReference type="Pfam" id="PF13932">
    <property type="entry name" value="SAM_GIDA_C"/>
    <property type="match status" value="1"/>
</dbReference>
<dbReference type="InterPro" id="IPR044920">
    <property type="entry name" value="MnmG_C_subdom_sf"/>
</dbReference>
<dbReference type="RefSeq" id="XP_067713856.1">
    <property type="nucleotide sequence ID" value="XM_067857755.1"/>
</dbReference>
<keyword evidence="3" id="KW-0285">Flavoprotein</keyword>
<accession>A0AAV4LQN0</accession>
<keyword evidence="4" id="KW-0274">FAD</keyword>
<sequence length="699" mass="76543">MLFFAWALVALECYRADGVRYRRPGSLAFAAPEVVVVGGGHAGCEAAAAAARVGAKTLLITPRKEAIGEMSCNPSIGGIGKGNIVCEVDALDGIMGAAADEGAVMYHLLNSSRGPAVRGPRAQADRDHYAAAVRRLLEGHERLSIEESMVNDVIVENDKVRGVILSDGRTIECRAVVITTGTFLRGRCHRSRTQVPGGRLDRLSQEFEAPADGLCSTLARLGVSTSRFKTGTPPRISRRSINYDVLEVQNSDSDPTPFSYLNAESGPPLRHGLINCYKTRTNERTHRIVRENLGLLPEYESGFGLGLGPRYCPSLPAKITRFPDVSSHVIWLEPEGADSSLVYPNGVSGAFPPEVQTKLLRTIPGLEEVEVVTPGYDVEYDYVDPRLLDHTLRFKHVSGLYLAGQICGTTGYEEAAGLGIVAGCNAAHAAMESGQQLVFDRSDGYIGVMIDDLVRKGTKEPYRMFTSRAEDRLFLRIDNGDLRMLKKGTTCGLIRNATRIERVREKYVAAQTVINRLRTVSLPLNKWCSALNGTESKNGWEMLSIAGVTLGALETRVNENYPEGQLTSTELPPMSRAEREGIEFAFKNAEEDVVALAAKRSTVPTNSSKCLQNVVEAQCKYAPFVRRQAKQMERTLRGRPIPLRPDIEYTRERFAFLSKEEVEVLSEHRPATIAEAGELPGVTPASLTLLAEQVIKNLQ</sequence>
<evidence type="ECO:0000256" key="2">
    <source>
        <dbReference type="ARBA" id="ARBA00007653"/>
    </source>
</evidence>
<keyword evidence="5" id="KW-0732">Signal</keyword>
<dbReference type="PANTHER" id="PTHR11806">
    <property type="entry name" value="GLUCOSE INHIBITED DIVISION PROTEIN A"/>
    <property type="match status" value="1"/>
</dbReference>
<dbReference type="SMART" id="SM01228">
    <property type="entry name" value="GIDA_assoc_3"/>
    <property type="match status" value="1"/>
</dbReference>
<feature type="chain" id="PRO_5043338119" evidence="5">
    <location>
        <begin position="19"/>
        <end position="699"/>
    </location>
</feature>
<dbReference type="GO" id="GO:0030488">
    <property type="term" value="P:tRNA methylation"/>
    <property type="evidence" value="ECO:0007669"/>
    <property type="project" value="TreeGrafter"/>
</dbReference>
<dbReference type="InterPro" id="IPR036188">
    <property type="entry name" value="FAD/NAD-bd_sf"/>
</dbReference>